<accession>A6GIH9</accession>
<dbReference type="PANTHER" id="PTHR13696">
    <property type="entry name" value="P-LOOP CONTAINING NUCLEOSIDE TRIPHOSPHATE HYDROLASE"/>
    <property type="match status" value="1"/>
</dbReference>
<dbReference type="SUPFAM" id="SSF52540">
    <property type="entry name" value="P-loop containing nucleoside triphosphate hydrolases"/>
    <property type="match status" value="1"/>
</dbReference>
<dbReference type="STRING" id="391625.PPSIR1_11963"/>
<dbReference type="PANTHER" id="PTHR13696:SF96">
    <property type="entry name" value="COBQ_COBB_MIND_PARA NUCLEOTIDE BINDING DOMAIN-CONTAINING PROTEIN"/>
    <property type="match status" value="1"/>
</dbReference>
<evidence type="ECO:0000313" key="1">
    <source>
        <dbReference type="EMBL" id="EDM74342.1"/>
    </source>
</evidence>
<reference evidence="1 2" key="1">
    <citation type="submission" date="2007-06" db="EMBL/GenBank/DDBJ databases">
        <authorList>
            <person name="Shimkets L."/>
            <person name="Ferriera S."/>
            <person name="Johnson J."/>
            <person name="Kravitz S."/>
            <person name="Beeson K."/>
            <person name="Sutton G."/>
            <person name="Rogers Y.-H."/>
            <person name="Friedman R."/>
            <person name="Frazier M."/>
            <person name="Venter J.C."/>
        </authorList>
    </citation>
    <scope>NUCLEOTIDE SEQUENCE [LARGE SCALE GENOMIC DNA]</scope>
    <source>
        <strain evidence="1 2">SIR-1</strain>
    </source>
</reference>
<dbReference type="InterPro" id="IPR027417">
    <property type="entry name" value="P-loop_NTPase"/>
</dbReference>
<dbReference type="Gene3D" id="3.40.50.300">
    <property type="entry name" value="P-loop containing nucleotide triphosphate hydrolases"/>
    <property type="match status" value="1"/>
</dbReference>
<dbReference type="PIRSF" id="PIRSF009320">
    <property type="entry name" value="Nuc_binding_HP_1000"/>
    <property type="match status" value="1"/>
</dbReference>
<protein>
    <submittedName>
        <fullName evidence="1">Cobyrinic acid a,c-diamide synthase</fullName>
    </submittedName>
</protein>
<sequence length="201" mass="21056">MALAVEAHARGRRTLLVDLDPRADAHAWSLSAGLAAPPTLSLPGYHGQAERLRALSFGHDLTVVDTPSDPEILGAVLEVAELVLLPCRPSPLDAWAAADACEACLVARTQTNPRLQFAVVPNAIDTRTTIGAALPRDLRAMGLPVLDARVGRRVAHAEAMADGSTASLDDPDSPAGQDIGELLDAVEALSARCGAARHLHH</sequence>
<comment type="caution">
    <text evidence="1">The sequence shown here is derived from an EMBL/GenBank/DDBJ whole genome shotgun (WGS) entry which is preliminary data.</text>
</comment>
<dbReference type="AlphaFoldDB" id="A6GIH9"/>
<evidence type="ECO:0000313" key="2">
    <source>
        <dbReference type="Proteomes" id="UP000005801"/>
    </source>
</evidence>
<proteinExistence type="predicted"/>
<dbReference type="CDD" id="cd02042">
    <property type="entry name" value="ParAB_family"/>
    <property type="match status" value="1"/>
</dbReference>
<dbReference type="Proteomes" id="UP000005801">
    <property type="component" value="Unassembled WGS sequence"/>
</dbReference>
<organism evidence="1 2">
    <name type="scientific">Plesiocystis pacifica SIR-1</name>
    <dbReference type="NCBI Taxonomy" id="391625"/>
    <lineage>
        <taxon>Bacteria</taxon>
        <taxon>Pseudomonadati</taxon>
        <taxon>Myxococcota</taxon>
        <taxon>Polyangia</taxon>
        <taxon>Nannocystales</taxon>
        <taxon>Nannocystaceae</taxon>
        <taxon>Plesiocystis</taxon>
    </lineage>
</organism>
<dbReference type="InterPro" id="IPR050678">
    <property type="entry name" value="DNA_Partitioning_ATPase"/>
</dbReference>
<gene>
    <name evidence="1" type="ORF">PPSIR1_11963</name>
</gene>
<name>A6GIH9_9BACT</name>
<keyword evidence="2" id="KW-1185">Reference proteome</keyword>
<dbReference type="EMBL" id="ABCS01000136">
    <property type="protein sequence ID" value="EDM74342.1"/>
    <property type="molecule type" value="Genomic_DNA"/>
</dbReference>
<dbReference type="eggNOG" id="COG1192">
    <property type="taxonomic scope" value="Bacteria"/>
</dbReference>